<protein>
    <submittedName>
        <fullName evidence="3">Tetratricopeptide repeat-containing protein putative isoform 1</fullName>
    </submittedName>
</protein>
<dbReference type="Gene3D" id="1.25.40.10">
    <property type="entry name" value="Tetratricopeptide repeat domain"/>
    <property type="match status" value="3"/>
</dbReference>
<dbReference type="PANTHER" id="PTHR23082:SF0">
    <property type="entry name" value="GENERAL TRANSCRIPTION FACTOR 3C POLYPEPTIDE 3"/>
    <property type="match status" value="1"/>
</dbReference>
<reference evidence="3 4" key="1">
    <citation type="journal article" date="2020" name="Nat. Commun.">
        <title>Genome of Tripterygium wilfordii and identification of cytochrome P450 involved in triptolide biosynthesis.</title>
        <authorList>
            <person name="Tu L."/>
            <person name="Su P."/>
            <person name="Zhang Z."/>
            <person name="Gao L."/>
            <person name="Wang J."/>
            <person name="Hu T."/>
            <person name="Zhou J."/>
            <person name="Zhang Y."/>
            <person name="Zhao Y."/>
            <person name="Liu Y."/>
            <person name="Song Y."/>
            <person name="Tong Y."/>
            <person name="Lu Y."/>
            <person name="Yang J."/>
            <person name="Xu C."/>
            <person name="Jia M."/>
            <person name="Peters R.J."/>
            <person name="Huang L."/>
            <person name="Gao W."/>
        </authorList>
    </citation>
    <scope>NUCLEOTIDE SEQUENCE [LARGE SCALE GENOMIC DNA]</scope>
    <source>
        <strain evidence="4">cv. XIE 37</strain>
        <tissue evidence="3">Leaf</tissue>
    </source>
</reference>
<gene>
    <name evidence="3" type="ORF">HS088_TW21G00434</name>
</gene>
<dbReference type="OrthoDB" id="9991317at2759"/>
<dbReference type="FunFam" id="1.25.40.10:FF:000413">
    <property type="entry name" value="General transcription factor 3C polypeptide 3"/>
    <property type="match status" value="1"/>
</dbReference>
<dbReference type="InterPro" id="IPR011990">
    <property type="entry name" value="TPR-like_helical_dom_sf"/>
</dbReference>
<dbReference type="GO" id="GO:0006383">
    <property type="term" value="P:transcription by RNA polymerase III"/>
    <property type="evidence" value="ECO:0007669"/>
    <property type="project" value="InterPro"/>
</dbReference>
<feature type="region of interest" description="Disordered" evidence="2">
    <location>
        <begin position="1"/>
        <end position="78"/>
    </location>
</feature>
<dbReference type="PANTHER" id="PTHR23082">
    <property type="entry name" value="TRANSCRIPTION INITIATION FACTOR IIIC TFIIIC , POLYPEPTIDE 3-RELATED"/>
    <property type="match status" value="1"/>
</dbReference>
<sequence>MESNEKEISDEETALDRVFDSSNNKGDEIDEEDEEEDENDDDDDEVEEEGDEEEEELPFRFFDDEDGDEYDYGSGPGVQSYEALAEKKRKALLDPSQRDSFTKKARQEDIPTEVMNEMMEAMMGYGFRRKSRKTKKRGRRKGSKSKVSPEITQMMGEATLHYAQGHYKEAISILCEVVRRAPHLSDPYHTLGLVHSALGNSKKAKQFYLIAAFTSRKDSPLWKSLFDWFIEQRSMSQASYCLDRAVKVDPGDISLKHRRASLYIELGDYQRAAESYEKIVELCPDNVESLMNAAKLYLKCGQSERSVDILAKYLKDHPSEANISVISLLAAVFMEINAHNNALELIENVQLVYYLGKELPLTLKIKAGICHVHLGNVEKAEILFSVLQRESASDHAKFVTEVAGAFVRFEHFELALKYYHILEENDVVGDARELGHLHLHIARCYFSLRERGQAIKYFYKALHTLEDNVDARLHLASLLLEDTKEEEAIVLLSPPENLDSVDPNSDEHEKWWNDAKIKLKLCQIYRAKEMIADFIEAILPSIHESLYCESLRQKYKARKRLRMSELLERIKKVDDQQADDIFRGIRPIVPPNDRVKASRARKLLQKKAALEKEKKALAKDAGVDVKSDDSDDELMQKEVRMPPLPNLLTDEEHYKLIIDLCKALASLQRYWEALEIINLTQKLAHNSLSVEKKQELQSLGAQISYNTTDPKNGFDCVRCIVQQRPHSISAWNCYYKVASRLAKGYSKHYKFQRHMRSKYNDCVPPIIISGHQFTVASHHQDAAREYLEAYKLLPENPLINLCVGTALINLALGFRLQNKHQCVAQGLAFLHNNLRLCEHSQEALYNIARAYHHVGLVTLAVLYYEKVLATREKDYPIPRLPNENADPAESQKSGYCDLRREAAYNLHLIYKKSGAVDLARQILKDHCTI</sequence>
<feature type="compositionally biased region" description="Basic residues" evidence="2">
    <location>
        <begin position="127"/>
        <end position="144"/>
    </location>
</feature>
<keyword evidence="1" id="KW-0802">TPR repeat</keyword>
<feature type="repeat" description="TPR" evidence="1">
    <location>
        <begin position="253"/>
        <end position="286"/>
    </location>
</feature>
<name>A0A7J7C296_TRIWF</name>
<dbReference type="InParanoid" id="A0A7J7C296"/>
<evidence type="ECO:0000256" key="2">
    <source>
        <dbReference type="SAM" id="MobiDB-lite"/>
    </source>
</evidence>
<dbReference type="Pfam" id="PF13176">
    <property type="entry name" value="TPR_7"/>
    <property type="match status" value="1"/>
</dbReference>
<keyword evidence="4" id="KW-1185">Reference proteome</keyword>
<organism evidence="3 4">
    <name type="scientific">Tripterygium wilfordii</name>
    <name type="common">Thunder God vine</name>
    <dbReference type="NCBI Taxonomy" id="458696"/>
    <lineage>
        <taxon>Eukaryota</taxon>
        <taxon>Viridiplantae</taxon>
        <taxon>Streptophyta</taxon>
        <taxon>Embryophyta</taxon>
        <taxon>Tracheophyta</taxon>
        <taxon>Spermatophyta</taxon>
        <taxon>Magnoliopsida</taxon>
        <taxon>eudicotyledons</taxon>
        <taxon>Gunneridae</taxon>
        <taxon>Pentapetalae</taxon>
        <taxon>rosids</taxon>
        <taxon>fabids</taxon>
        <taxon>Celastrales</taxon>
        <taxon>Celastraceae</taxon>
        <taxon>Tripterygium</taxon>
    </lineage>
</organism>
<dbReference type="SMART" id="SM00028">
    <property type="entry name" value="TPR"/>
    <property type="match status" value="5"/>
</dbReference>
<dbReference type="Pfam" id="PF14559">
    <property type="entry name" value="TPR_19"/>
    <property type="match status" value="1"/>
</dbReference>
<dbReference type="PROSITE" id="PS50005">
    <property type="entry name" value="TPR"/>
    <property type="match status" value="1"/>
</dbReference>
<accession>A0A7J7C296</accession>
<feature type="region of interest" description="Disordered" evidence="2">
    <location>
        <begin position="126"/>
        <end position="148"/>
    </location>
</feature>
<evidence type="ECO:0000313" key="3">
    <source>
        <dbReference type="EMBL" id="KAF5728289.1"/>
    </source>
</evidence>
<dbReference type="InterPro" id="IPR039340">
    <property type="entry name" value="Tfc4/TFIIIC-102/Sfc4"/>
</dbReference>
<dbReference type="FunCoup" id="A0A7J7C296">
    <property type="interactions" value="4836"/>
</dbReference>
<evidence type="ECO:0000256" key="1">
    <source>
        <dbReference type="PROSITE-ProRule" id="PRU00339"/>
    </source>
</evidence>
<dbReference type="AlphaFoldDB" id="A0A7J7C296"/>
<dbReference type="SUPFAM" id="SSF48452">
    <property type="entry name" value="TPR-like"/>
    <property type="match status" value="3"/>
</dbReference>
<feature type="compositionally biased region" description="Acidic residues" evidence="2">
    <location>
        <begin position="28"/>
        <end position="56"/>
    </location>
</feature>
<evidence type="ECO:0000313" key="4">
    <source>
        <dbReference type="Proteomes" id="UP000593562"/>
    </source>
</evidence>
<comment type="caution">
    <text evidence="3">The sequence shown here is derived from an EMBL/GenBank/DDBJ whole genome shotgun (WGS) entry which is preliminary data.</text>
</comment>
<dbReference type="EMBL" id="JAAARO010000021">
    <property type="protein sequence ID" value="KAF5728289.1"/>
    <property type="molecule type" value="Genomic_DNA"/>
</dbReference>
<proteinExistence type="predicted"/>
<dbReference type="GO" id="GO:0000127">
    <property type="term" value="C:transcription factor TFIIIC complex"/>
    <property type="evidence" value="ECO:0007669"/>
    <property type="project" value="TreeGrafter"/>
</dbReference>
<dbReference type="Proteomes" id="UP000593562">
    <property type="component" value="Unassembled WGS sequence"/>
</dbReference>
<dbReference type="InterPro" id="IPR019734">
    <property type="entry name" value="TPR_rpt"/>
</dbReference>